<evidence type="ECO:0000259" key="2">
    <source>
        <dbReference type="Pfam" id="PF01182"/>
    </source>
</evidence>
<feature type="domain" description="Glucosamine/galactosamine-6-phosphate isomerase" evidence="2">
    <location>
        <begin position="31"/>
        <end position="78"/>
    </location>
</feature>
<proteinExistence type="predicted"/>
<gene>
    <name evidence="3" type="ORF">M8C21_014369</name>
</gene>
<dbReference type="InterPro" id="IPR037171">
    <property type="entry name" value="NagB/RpiA_transferase-like"/>
</dbReference>
<comment type="caution">
    <text evidence="3">The sequence shown here is derived from an EMBL/GenBank/DDBJ whole genome shotgun (WGS) entry which is preliminary data.</text>
</comment>
<dbReference type="InterPro" id="IPR039104">
    <property type="entry name" value="6PGL"/>
</dbReference>
<protein>
    <recommendedName>
        <fullName evidence="2">Glucosamine/galactosamine-6-phosphate isomerase domain-containing protein</fullName>
    </recommendedName>
</protein>
<feature type="non-terminal residue" evidence="3">
    <location>
        <position position="136"/>
    </location>
</feature>
<dbReference type="PANTHER" id="PTHR11054:SF17">
    <property type="entry name" value="6-PHOSPHOGLUCONOLACTONASE 1-RELATED"/>
    <property type="match status" value="1"/>
</dbReference>
<sequence length="136" mass="15626">NKKHKVPSSGHTSINGVASELPSKELTTLNLCRAPYNKTVDWSKWYIFWADERAVAKNHDDSNYKLAKDHLLSNVNVTFAVNAGVIINPKREMKGWNFISKFYHNRFSILYSRSLMVSHLKMPSHMFISVYEVGLP</sequence>
<dbReference type="Proteomes" id="UP001206925">
    <property type="component" value="Unassembled WGS sequence"/>
</dbReference>
<comment type="pathway">
    <text evidence="1">Carbohydrate degradation; pentose phosphate pathway.</text>
</comment>
<dbReference type="GO" id="GO:0005975">
    <property type="term" value="P:carbohydrate metabolic process"/>
    <property type="evidence" value="ECO:0007669"/>
    <property type="project" value="InterPro"/>
</dbReference>
<dbReference type="Pfam" id="PF01182">
    <property type="entry name" value="Glucosamine_iso"/>
    <property type="match status" value="1"/>
</dbReference>
<name>A0AAD5GRX9_AMBAR</name>
<evidence type="ECO:0000313" key="3">
    <source>
        <dbReference type="EMBL" id="KAI7752785.1"/>
    </source>
</evidence>
<dbReference type="InterPro" id="IPR006148">
    <property type="entry name" value="Glc/Gal-6P_isomerase"/>
</dbReference>
<reference evidence="3" key="1">
    <citation type="submission" date="2022-06" db="EMBL/GenBank/DDBJ databases">
        <title>Uncovering the hologenomic basis of an extraordinary plant invasion.</title>
        <authorList>
            <person name="Bieker V.C."/>
            <person name="Martin M.D."/>
            <person name="Gilbert T."/>
            <person name="Hodgins K."/>
            <person name="Battlay P."/>
            <person name="Petersen B."/>
            <person name="Wilson J."/>
        </authorList>
    </citation>
    <scope>NUCLEOTIDE SEQUENCE</scope>
    <source>
        <strain evidence="3">AA19_3_7</strain>
        <tissue evidence="3">Leaf</tissue>
    </source>
</reference>
<dbReference type="SUPFAM" id="SSF100950">
    <property type="entry name" value="NagB/RpiA/CoA transferase-like"/>
    <property type="match status" value="1"/>
</dbReference>
<dbReference type="EMBL" id="JAMZMK010005603">
    <property type="protein sequence ID" value="KAI7752785.1"/>
    <property type="molecule type" value="Genomic_DNA"/>
</dbReference>
<evidence type="ECO:0000313" key="4">
    <source>
        <dbReference type="Proteomes" id="UP001206925"/>
    </source>
</evidence>
<organism evidence="3 4">
    <name type="scientific">Ambrosia artemisiifolia</name>
    <name type="common">Common ragweed</name>
    <dbReference type="NCBI Taxonomy" id="4212"/>
    <lineage>
        <taxon>Eukaryota</taxon>
        <taxon>Viridiplantae</taxon>
        <taxon>Streptophyta</taxon>
        <taxon>Embryophyta</taxon>
        <taxon>Tracheophyta</taxon>
        <taxon>Spermatophyta</taxon>
        <taxon>Magnoliopsida</taxon>
        <taxon>eudicotyledons</taxon>
        <taxon>Gunneridae</taxon>
        <taxon>Pentapetalae</taxon>
        <taxon>asterids</taxon>
        <taxon>campanulids</taxon>
        <taxon>Asterales</taxon>
        <taxon>Asteraceae</taxon>
        <taxon>Asteroideae</taxon>
        <taxon>Heliantheae alliance</taxon>
        <taxon>Heliantheae</taxon>
        <taxon>Ambrosia</taxon>
    </lineage>
</organism>
<dbReference type="Gene3D" id="3.40.50.1360">
    <property type="match status" value="1"/>
</dbReference>
<dbReference type="PANTHER" id="PTHR11054">
    <property type="entry name" value="6-PHOSPHOGLUCONOLACTONASE"/>
    <property type="match status" value="1"/>
</dbReference>
<evidence type="ECO:0000256" key="1">
    <source>
        <dbReference type="ARBA" id="ARBA00004959"/>
    </source>
</evidence>
<accession>A0AAD5GRX9</accession>
<dbReference type="AlphaFoldDB" id="A0AAD5GRX9"/>
<keyword evidence="4" id="KW-1185">Reference proteome</keyword>